<gene>
    <name evidence="20" type="ORF">U9M48_000258</name>
</gene>
<evidence type="ECO:0000259" key="16">
    <source>
        <dbReference type="Pfam" id="PF00078"/>
    </source>
</evidence>
<evidence type="ECO:0000256" key="14">
    <source>
        <dbReference type="ARBA" id="ARBA00023172"/>
    </source>
</evidence>
<feature type="domain" description="Reverse transcriptase" evidence="16">
    <location>
        <begin position="84"/>
        <end position="228"/>
    </location>
</feature>
<dbReference type="PANTHER" id="PTHR37984">
    <property type="entry name" value="PROTEIN CBG26694"/>
    <property type="match status" value="1"/>
</dbReference>
<reference evidence="20 21" key="1">
    <citation type="submission" date="2024-02" db="EMBL/GenBank/DDBJ databases">
        <title>High-quality chromosome-scale genome assembly of Pensacola bahiagrass (Paspalum notatum Flugge var. saurae).</title>
        <authorList>
            <person name="Vega J.M."/>
            <person name="Podio M."/>
            <person name="Orjuela J."/>
            <person name="Siena L.A."/>
            <person name="Pessino S.C."/>
            <person name="Combes M.C."/>
            <person name="Mariac C."/>
            <person name="Albertini E."/>
            <person name="Pupilli F."/>
            <person name="Ortiz J.P.A."/>
            <person name="Leblanc O."/>
        </authorList>
    </citation>
    <scope>NUCLEOTIDE SEQUENCE [LARGE SCALE GENOMIC DNA]</scope>
    <source>
        <strain evidence="20">R1</strain>
        <tissue evidence="20">Leaf</tissue>
    </source>
</reference>
<dbReference type="FunFam" id="3.10.10.10:FF:000002">
    <property type="entry name" value="Retrovirus-related Pol polyprotein from transposon 17.6-like protein"/>
    <property type="match status" value="1"/>
</dbReference>
<sequence>MVFSMDGKSLEGVPVVNEYPNVFPEELPGMPPDRDIEFVIELIPGTSPIAKRPYRMTTSELAELKKQLEELQRSGFIKPSSSPWGAPILFVKKKDGSMRLCVDYRALNEYFSKVDLRSGYYQLKIKESDISKTAFVTRYGQFEFTVMSFGLTNAPAYFMNLMNKVFMDELDKFVVVFIDDILIYSKSAEEHEQHLRVVLEKLRAHKLYAKFSKCEFWLEKVAFLGHILTAEGVAIDPEKVEAQPTNVSEIRSFLGLAGYYWRFIEGFSKIARPMTELLKKEKKFVWTESCERSFQELKKRLTTAPDFVVYCDASRQGLGCILMHDGKVVAYASRQLRPHEQNYPTHDLEFTAVVHALKIRRHYLIRNKCEIYTDHKSLKYIFTQPDLNLRQRRWLELIKDYNLEIHYHPGKANVVADALSRKPHKQLRPKNAHLQEEMVQLNVHIIPQGSHRKEGKFRDIIMDEAHNSAYSIHPGATKMYMDMRQKYWWNGMKADIAQFVVHCDICQRVKVEHQKPAGLLQPLPIPVWKWDEIGMDFVVGLPRTQKGNDSIWVIVIDLPSKIVSDRGPQFISKFWKSLHKAMGTKLDFSSAYHPQTDGQTKRSLPYAEFSYNNSYQASLGMSPFEALYGRKCRTPLMWSEVGERTLTGPALLKEAEDRVAEIREKLKAAQSRQKSYADKRRRELCFEVGDFVYLKVSPIRGTRRFQVQGKLAPRYIGPYQVVKRVGAVAYRIQLPEEMSDIHLVFHVSQLRKCLRVPEEEIVPVETIDLPKDLRYQEVPVKILDTVTKRTRNSEVRICRVQWSRHGVEEATWEREDALKKEFLHLFRNQPNLEDEIHFKWG</sequence>
<dbReference type="InterPro" id="IPR012337">
    <property type="entry name" value="RNaseH-like_sf"/>
</dbReference>
<dbReference type="GO" id="GO:0003677">
    <property type="term" value="F:DNA binding"/>
    <property type="evidence" value="ECO:0007669"/>
    <property type="project" value="UniProtKB-KW"/>
</dbReference>
<keyword evidence="2" id="KW-0808">Transferase</keyword>
<dbReference type="Pfam" id="PF00078">
    <property type="entry name" value="RVT_1"/>
    <property type="match status" value="1"/>
</dbReference>
<feature type="domain" description="Reverse transcriptase RNase H-like" evidence="17">
    <location>
        <begin position="306"/>
        <end position="401"/>
    </location>
</feature>
<evidence type="ECO:0000256" key="15">
    <source>
        <dbReference type="SAM" id="Coils"/>
    </source>
</evidence>
<feature type="domain" description="Tf2-1-like SH3-like" evidence="19">
    <location>
        <begin position="689"/>
        <end position="753"/>
    </location>
</feature>
<feature type="non-terminal residue" evidence="20">
    <location>
        <position position="841"/>
    </location>
</feature>
<dbReference type="AlphaFoldDB" id="A0AAQ3SHY2"/>
<keyword evidence="6" id="KW-0064">Aspartyl protease</keyword>
<dbReference type="InterPro" id="IPR056924">
    <property type="entry name" value="SH3_Tf2-1"/>
</dbReference>
<evidence type="ECO:0000256" key="9">
    <source>
        <dbReference type="ARBA" id="ARBA00022842"/>
    </source>
</evidence>
<dbReference type="InterPro" id="IPR041373">
    <property type="entry name" value="RT_RNaseH"/>
</dbReference>
<evidence type="ECO:0000259" key="17">
    <source>
        <dbReference type="Pfam" id="PF17917"/>
    </source>
</evidence>
<dbReference type="Pfam" id="PF24626">
    <property type="entry name" value="SH3_Tf2-1"/>
    <property type="match status" value="1"/>
</dbReference>
<dbReference type="InterPro" id="IPR050951">
    <property type="entry name" value="Retrovirus_Pol_polyprotein"/>
</dbReference>
<name>A0AAQ3SHY2_PASNO</name>
<evidence type="ECO:0000256" key="3">
    <source>
        <dbReference type="ARBA" id="ARBA00022695"/>
    </source>
</evidence>
<keyword evidence="3" id="KW-0548">Nucleotidyltransferase</keyword>
<dbReference type="GO" id="GO:0003887">
    <property type="term" value="F:DNA-directed DNA polymerase activity"/>
    <property type="evidence" value="ECO:0007669"/>
    <property type="project" value="UniProtKB-KW"/>
</dbReference>
<dbReference type="GO" id="GO:0003964">
    <property type="term" value="F:RNA-directed DNA polymerase activity"/>
    <property type="evidence" value="ECO:0007669"/>
    <property type="project" value="UniProtKB-KW"/>
</dbReference>
<dbReference type="InterPro" id="IPR000477">
    <property type="entry name" value="RT_dom"/>
</dbReference>
<evidence type="ECO:0000256" key="5">
    <source>
        <dbReference type="ARBA" id="ARBA00022723"/>
    </source>
</evidence>
<dbReference type="Gene3D" id="3.30.420.10">
    <property type="entry name" value="Ribonuclease H-like superfamily/Ribonuclease H"/>
    <property type="match status" value="1"/>
</dbReference>
<evidence type="ECO:0000259" key="19">
    <source>
        <dbReference type="Pfam" id="PF24626"/>
    </source>
</evidence>
<keyword evidence="21" id="KW-1185">Reference proteome</keyword>
<feature type="domain" description="Integrase zinc-binding" evidence="18">
    <location>
        <begin position="457"/>
        <end position="511"/>
    </location>
</feature>
<dbReference type="SUPFAM" id="SSF56672">
    <property type="entry name" value="DNA/RNA polymerases"/>
    <property type="match status" value="1"/>
</dbReference>
<evidence type="ECO:0000256" key="7">
    <source>
        <dbReference type="ARBA" id="ARBA00022759"/>
    </source>
</evidence>
<protein>
    <recommendedName>
        <fullName evidence="22">Reverse transcriptase</fullName>
    </recommendedName>
</protein>
<dbReference type="Gene3D" id="3.30.70.270">
    <property type="match status" value="2"/>
</dbReference>
<evidence type="ECO:0000256" key="11">
    <source>
        <dbReference type="ARBA" id="ARBA00022918"/>
    </source>
</evidence>
<dbReference type="GO" id="GO:0004519">
    <property type="term" value="F:endonuclease activity"/>
    <property type="evidence" value="ECO:0007669"/>
    <property type="project" value="UniProtKB-KW"/>
</dbReference>
<dbReference type="CDD" id="cd01647">
    <property type="entry name" value="RT_LTR"/>
    <property type="match status" value="1"/>
</dbReference>
<evidence type="ECO:0000259" key="18">
    <source>
        <dbReference type="Pfam" id="PF17921"/>
    </source>
</evidence>
<keyword evidence="13" id="KW-0238">DNA-binding</keyword>
<dbReference type="Pfam" id="PF17921">
    <property type="entry name" value="Integrase_H2C2"/>
    <property type="match status" value="1"/>
</dbReference>
<keyword evidence="10" id="KW-0229">DNA integration</keyword>
<evidence type="ECO:0000313" key="20">
    <source>
        <dbReference type="EMBL" id="WVZ48858.1"/>
    </source>
</evidence>
<dbReference type="CDD" id="cd09274">
    <property type="entry name" value="RNase_HI_RT_Ty3"/>
    <property type="match status" value="1"/>
</dbReference>
<dbReference type="GO" id="GO:0006310">
    <property type="term" value="P:DNA recombination"/>
    <property type="evidence" value="ECO:0007669"/>
    <property type="project" value="UniProtKB-KW"/>
</dbReference>
<dbReference type="SUPFAM" id="SSF53098">
    <property type="entry name" value="Ribonuclease H-like"/>
    <property type="match status" value="1"/>
</dbReference>
<keyword evidence="1" id="KW-0645">Protease</keyword>
<keyword evidence="7" id="KW-0255">Endonuclease</keyword>
<evidence type="ECO:0000256" key="2">
    <source>
        <dbReference type="ARBA" id="ARBA00022679"/>
    </source>
</evidence>
<evidence type="ECO:0000256" key="6">
    <source>
        <dbReference type="ARBA" id="ARBA00022750"/>
    </source>
</evidence>
<dbReference type="Proteomes" id="UP001341281">
    <property type="component" value="Chromosome 01"/>
</dbReference>
<keyword evidence="4" id="KW-0540">Nuclease</keyword>
<dbReference type="InterPro" id="IPR036397">
    <property type="entry name" value="RNaseH_sf"/>
</dbReference>
<keyword evidence="12" id="KW-0239">DNA-directed DNA polymerase</keyword>
<proteinExistence type="predicted"/>
<dbReference type="InterPro" id="IPR043128">
    <property type="entry name" value="Rev_trsase/Diguanyl_cyclase"/>
</dbReference>
<dbReference type="Pfam" id="PF17917">
    <property type="entry name" value="RT_RNaseH"/>
    <property type="match status" value="1"/>
</dbReference>
<keyword evidence="15" id="KW-0175">Coiled coil</keyword>
<dbReference type="FunFam" id="3.30.70.270:FF:000020">
    <property type="entry name" value="Transposon Tf2-6 polyprotein-like Protein"/>
    <property type="match status" value="1"/>
</dbReference>
<evidence type="ECO:0000256" key="1">
    <source>
        <dbReference type="ARBA" id="ARBA00022670"/>
    </source>
</evidence>
<evidence type="ECO:0008006" key="22">
    <source>
        <dbReference type="Google" id="ProtNLM"/>
    </source>
</evidence>
<evidence type="ECO:0000313" key="21">
    <source>
        <dbReference type="Proteomes" id="UP001341281"/>
    </source>
</evidence>
<evidence type="ECO:0000256" key="10">
    <source>
        <dbReference type="ARBA" id="ARBA00022908"/>
    </source>
</evidence>
<dbReference type="Gene3D" id="3.10.10.10">
    <property type="entry name" value="HIV Type 1 Reverse Transcriptase, subunit A, domain 1"/>
    <property type="match status" value="2"/>
</dbReference>
<accession>A0AAQ3SHY2</accession>
<keyword evidence="8" id="KW-0378">Hydrolase</keyword>
<organism evidence="20 21">
    <name type="scientific">Paspalum notatum var. saurae</name>
    <dbReference type="NCBI Taxonomy" id="547442"/>
    <lineage>
        <taxon>Eukaryota</taxon>
        <taxon>Viridiplantae</taxon>
        <taxon>Streptophyta</taxon>
        <taxon>Embryophyta</taxon>
        <taxon>Tracheophyta</taxon>
        <taxon>Spermatophyta</taxon>
        <taxon>Magnoliopsida</taxon>
        <taxon>Liliopsida</taxon>
        <taxon>Poales</taxon>
        <taxon>Poaceae</taxon>
        <taxon>PACMAD clade</taxon>
        <taxon>Panicoideae</taxon>
        <taxon>Andropogonodae</taxon>
        <taxon>Paspaleae</taxon>
        <taxon>Paspalinae</taxon>
        <taxon>Paspalum</taxon>
    </lineage>
</organism>
<keyword evidence="14" id="KW-0233">DNA recombination</keyword>
<dbReference type="GO" id="GO:0004190">
    <property type="term" value="F:aspartic-type endopeptidase activity"/>
    <property type="evidence" value="ECO:0007669"/>
    <property type="project" value="UniProtKB-KW"/>
</dbReference>
<keyword evidence="9" id="KW-0460">Magnesium</keyword>
<dbReference type="Gene3D" id="1.10.340.70">
    <property type="match status" value="1"/>
</dbReference>
<dbReference type="EMBL" id="CP144745">
    <property type="protein sequence ID" value="WVZ48858.1"/>
    <property type="molecule type" value="Genomic_DNA"/>
</dbReference>
<dbReference type="InterPro" id="IPR043502">
    <property type="entry name" value="DNA/RNA_pol_sf"/>
</dbReference>
<dbReference type="GO" id="GO:0046872">
    <property type="term" value="F:metal ion binding"/>
    <property type="evidence" value="ECO:0007669"/>
    <property type="project" value="UniProtKB-KW"/>
</dbReference>
<evidence type="ECO:0000256" key="4">
    <source>
        <dbReference type="ARBA" id="ARBA00022722"/>
    </source>
</evidence>
<keyword evidence="5" id="KW-0479">Metal-binding</keyword>
<dbReference type="InterPro" id="IPR041588">
    <property type="entry name" value="Integrase_H2C2"/>
</dbReference>
<dbReference type="GO" id="GO:0006508">
    <property type="term" value="P:proteolysis"/>
    <property type="evidence" value="ECO:0007669"/>
    <property type="project" value="UniProtKB-KW"/>
</dbReference>
<feature type="coiled-coil region" evidence="15">
    <location>
        <begin position="652"/>
        <end position="679"/>
    </location>
</feature>
<evidence type="ECO:0000256" key="13">
    <source>
        <dbReference type="ARBA" id="ARBA00023125"/>
    </source>
</evidence>
<dbReference type="GO" id="GO:0015074">
    <property type="term" value="P:DNA integration"/>
    <property type="evidence" value="ECO:0007669"/>
    <property type="project" value="UniProtKB-KW"/>
</dbReference>
<evidence type="ECO:0000256" key="8">
    <source>
        <dbReference type="ARBA" id="ARBA00022801"/>
    </source>
</evidence>
<keyword evidence="11" id="KW-0695">RNA-directed DNA polymerase</keyword>
<dbReference type="PANTHER" id="PTHR37984:SF5">
    <property type="entry name" value="PROTEIN NYNRIN-LIKE"/>
    <property type="match status" value="1"/>
</dbReference>
<evidence type="ECO:0000256" key="12">
    <source>
        <dbReference type="ARBA" id="ARBA00022932"/>
    </source>
</evidence>